<dbReference type="VEuPathDB" id="VectorBase:ASIS018245"/>
<evidence type="ECO:0000256" key="1">
    <source>
        <dbReference type="ARBA" id="ARBA00004141"/>
    </source>
</evidence>
<dbReference type="InterPro" id="IPR013057">
    <property type="entry name" value="AA_transpt_TM"/>
</dbReference>
<accession>A0A084WNI7</accession>
<dbReference type="OMA" id="GEERWMA"/>
<feature type="transmembrane region" description="Helical" evidence="5">
    <location>
        <begin position="83"/>
        <end position="104"/>
    </location>
</feature>
<reference evidence="8" key="2">
    <citation type="submission" date="2020-05" db="UniProtKB">
        <authorList>
            <consortium name="EnsemblMetazoa"/>
        </authorList>
    </citation>
    <scope>IDENTIFICATION</scope>
</reference>
<dbReference type="AlphaFoldDB" id="A0A084WNI7"/>
<dbReference type="GO" id="GO:0015179">
    <property type="term" value="F:L-amino acid transmembrane transporter activity"/>
    <property type="evidence" value="ECO:0007669"/>
    <property type="project" value="TreeGrafter"/>
</dbReference>
<protein>
    <submittedName>
        <fullName evidence="7">AGAP010701-PA-like protein</fullName>
    </submittedName>
</protein>
<keyword evidence="3 5" id="KW-1133">Transmembrane helix</keyword>
<evidence type="ECO:0000256" key="4">
    <source>
        <dbReference type="ARBA" id="ARBA00023136"/>
    </source>
</evidence>
<dbReference type="EnsemblMetazoa" id="ASIC019933-RA">
    <property type="protein sequence ID" value="ASIC019933-PA"/>
    <property type="gene ID" value="ASIC019933"/>
</dbReference>
<keyword evidence="2 5" id="KW-0812">Transmembrane</keyword>
<organism evidence="7">
    <name type="scientific">Anopheles sinensis</name>
    <name type="common">Mosquito</name>
    <dbReference type="NCBI Taxonomy" id="74873"/>
    <lineage>
        <taxon>Eukaryota</taxon>
        <taxon>Metazoa</taxon>
        <taxon>Ecdysozoa</taxon>
        <taxon>Arthropoda</taxon>
        <taxon>Hexapoda</taxon>
        <taxon>Insecta</taxon>
        <taxon>Pterygota</taxon>
        <taxon>Neoptera</taxon>
        <taxon>Endopterygota</taxon>
        <taxon>Diptera</taxon>
        <taxon>Nematocera</taxon>
        <taxon>Culicoidea</taxon>
        <taxon>Culicidae</taxon>
        <taxon>Anophelinae</taxon>
        <taxon>Anopheles</taxon>
    </lineage>
</organism>
<dbReference type="OrthoDB" id="1684102at2759"/>
<feature type="domain" description="Amino acid transporter transmembrane" evidence="6">
    <location>
        <begin position="53"/>
        <end position="107"/>
    </location>
</feature>
<dbReference type="VEuPathDB" id="VectorBase:ASIC019933"/>
<dbReference type="PANTHER" id="PTHR22950:SF494">
    <property type="entry name" value="GH04538P"/>
    <property type="match status" value="1"/>
</dbReference>
<evidence type="ECO:0000256" key="2">
    <source>
        <dbReference type="ARBA" id="ARBA00022692"/>
    </source>
</evidence>
<dbReference type="EMBL" id="ATLV01024612">
    <property type="status" value="NOT_ANNOTATED_CDS"/>
    <property type="molecule type" value="Genomic_DNA"/>
</dbReference>
<evidence type="ECO:0000313" key="7">
    <source>
        <dbReference type="EMBL" id="KFB51781.1"/>
    </source>
</evidence>
<dbReference type="Proteomes" id="UP000030765">
    <property type="component" value="Unassembled WGS sequence"/>
</dbReference>
<evidence type="ECO:0000259" key="6">
    <source>
        <dbReference type="Pfam" id="PF01490"/>
    </source>
</evidence>
<reference evidence="7 9" key="1">
    <citation type="journal article" date="2014" name="BMC Genomics">
        <title>Genome sequence of Anopheles sinensis provides insight into genetics basis of mosquito competence for malaria parasites.</title>
        <authorList>
            <person name="Zhou D."/>
            <person name="Zhang D."/>
            <person name="Ding G."/>
            <person name="Shi L."/>
            <person name="Hou Q."/>
            <person name="Ye Y."/>
            <person name="Xu Y."/>
            <person name="Zhou H."/>
            <person name="Xiong C."/>
            <person name="Li S."/>
            <person name="Yu J."/>
            <person name="Hong S."/>
            <person name="Yu X."/>
            <person name="Zou P."/>
            <person name="Chen C."/>
            <person name="Chang X."/>
            <person name="Wang W."/>
            <person name="Lv Y."/>
            <person name="Sun Y."/>
            <person name="Ma L."/>
            <person name="Shen B."/>
            <person name="Zhu C."/>
        </authorList>
    </citation>
    <scope>NUCLEOTIDE SEQUENCE [LARGE SCALE GENOMIC DNA]</scope>
</reference>
<keyword evidence="9" id="KW-1185">Reference proteome</keyword>
<dbReference type="EMBL" id="KE525353">
    <property type="protein sequence ID" value="KFB51781.1"/>
    <property type="molecule type" value="Genomic_DNA"/>
</dbReference>
<comment type="subcellular location">
    <subcellularLocation>
        <location evidence="1">Membrane</location>
        <topology evidence="1">Multi-pass membrane protein</topology>
    </subcellularLocation>
</comment>
<gene>
    <name evidence="7" type="ORF">ZHAS_00019933</name>
</gene>
<dbReference type="PANTHER" id="PTHR22950">
    <property type="entry name" value="AMINO ACID TRANSPORTER"/>
    <property type="match status" value="1"/>
</dbReference>
<evidence type="ECO:0000256" key="5">
    <source>
        <dbReference type="SAM" id="Phobius"/>
    </source>
</evidence>
<keyword evidence="4 5" id="KW-0472">Membrane</keyword>
<dbReference type="Pfam" id="PF01490">
    <property type="entry name" value="Aa_trans"/>
    <property type="match status" value="1"/>
</dbReference>
<proteinExistence type="predicted"/>
<sequence>MADEKVKSDPSAPASTEYSVSDFNSTTKLADSQIISDAEYNPFEHRQIEKPNTTTGSLIHLLKSSLGTGILAMPVAFKNAGLLFGAIGTVVIGLICTHCVHILVSTGEERWMA</sequence>
<dbReference type="GO" id="GO:0005774">
    <property type="term" value="C:vacuolar membrane"/>
    <property type="evidence" value="ECO:0007669"/>
    <property type="project" value="TreeGrafter"/>
</dbReference>
<dbReference type="STRING" id="74873.A0A084WNI7"/>
<evidence type="ECO:0000313" key="8">
    <source>
        <dbReference type="EnsemblMetazoa" id="ASIC019933-PA"/>
    </source>
</evidence>
<evidence type="ECO:0000256" key="3">
    <source>
        <dbReference type="ARBA" id="ARBA00022989"/>
    </source>
</evidence>
<evidence type="ECO:0000313" key="9">
    <source>
        <dbReference type="Proteomes" id="UP000030765"/>
    </source>
</evidence>
<name>A0A084WNI7_ANOSI</name>